<proteinExistence type="predicted"/>
<dbReference type="GO" id="GO:0008168">
    <property type="term" value="F:methyltransferase activity"/>
    <property type="evidence" value="ECO:0007669"/>
    <property type="project" value="UniProtKB-KW"/>
</dbReference>
<reference evidence="1 2" key="1">
    <citation type="submission" date="2020-08" db="EMBL/GenBank/DDBJ databases">
        <title>Sequencing the genomes of 1000 actinobacteria strains.</title>
        <authorList>
            <person name="Klenk H.-P."/>
        </authorList>
    </citation>
    <scope>NUCLEOTIDE SEQUENCE [LARGE SCALE GENOMIC DNA]</scope>
    <source>
        <strain evidence="1 2">DSM 45486</strain>
    </source>
</reference>
<dbReference type="Proteomes" id="UP000552097">
    <property type="component" value="Unassembled WGS sequence"/>
</dbReference>
<comment type="caution">
    <text evidence="1">The sequence shown here is derived from an EMBL/GenBank/DDBJ whole genome shotgun (WGS) entry which is preliminary data.</text>
</comment>
<name>A0A7W9LZU2_9PSEU</name>
<accession>A0A7W9LZU2</accession>
<sequence length="33" mass="3465">MSGIDLSAGMVERARRRHGVDRLFAGPGPRAAG</sequence>
<keyword evidence="2" id="KW-1185">Reference proteome</keyword>
<keyword evidence="1" id="KW-0808">Transferase</keyword>
<dbReference type="AlphaFoldDB" id="A0A7W9LZU2"/>
<gene>
    <name evidence="1" type="ORF">F4560_001800</name>
</gene>
<dbReference type="GO" id="GO:0032259">
    <property type="term" value="P:methylation"/>
    <property type="evidence" value="ECO:0007669"/>
    <property type="project" value="UniProtKB-KW"/>
</dbReference>
<evidence type="ECO:0000313" key="2">
    <source>
        <dbReference type="Proteomes" id="UP000552097"/>
    </source>
</evidence>
<organism evidence="1 2">
    <name type="scientific">Saccharothrix ecbatanensis</name>
    <dbReference type="NCBI Taxonomy" id="1105145"/>
    <lineage>
        <taxon>Bacteria</taxon>
        <taxon>Bacillati</taxon>
        <taxon>Actinomycetota</taxon>
        <taxon>Actinomycetes</taxon>
        <taxon>Pseudonocardiales</taxon>
        <taxon>Pseudonocardiaceae</taxon>
        <taxon>Saccharothrix</taxon>
    </lineage>
</organism>
<dbReference type="EMBL" id="JACHMO010000001">
    <property type="protein sequence ID" value="MBB5802032.1"/>
    <property type="molecule type" value="Genomic_DNA"/>
</dbReference>
<evidence type="ECO:0000313" key="1">
    <source>
        <dbReference type="EMBL" id="MBB5802032.1"/>
    </source>
</evidence>
<keyword evidence="1" id="KW-0489">Methyltransferase</keyword>
<protein>
    <submittedName>
        <fullName evidence="1">Putative TPR repeat methyltransferase</fullName>
    </submittedName>
</protein>